<protein>
    <recommendedName>
        <fullName evidence="4">Serine/arginine repetitive matrix protein 2-like</fullName>
    </recommendedName>
</protein>
<feature type="compositionally biased region" description="Low complexity" evidence="1">
    <location>
        <begin position="213"/>
        <end position="228"/>
    </location>
</feature>
<feature type="compositionally biased region" description="Polar residues" evidence="1">
    <location>
        <begin position="765"/>
        <end position="778"/>
    </location>
</feature>
<feature type="region of interest" description="Disordered" evidence="1">
    <location>
        <begin position="53"/>
        <end position="544"/>
    </location>
</feature>
<feature type="compositionally biased region" description="Basic residues" evidence="1">
    <location>
        <begin position="278"/>
        <end position="295"/>
    </location>
</feature>
<feature type="compositionally biased region" description="Polar residues" evidence="1">
    <location>
        <begin position="72"/>
        <end position="100"/>
    </location>
</feature>
<reference evidence="2" key="1">
    <citation type="submission" date="2022-06" db="EMBL/GenBank/DDBJ databases">
        <authorList>
            <consortium name="SYNGENTA / RWTH Aachen University"/>
        </authorList>
    </citation>
    <scope>NUCLEOTIDE SEQUENCE</scope>
</reference>
<feature type="compositionally biased region" description="Polar residues" evidence="1">
    <location>
        <begin position="143"/>
        <end position="158"/>
    </location>
</feature>
<dbReference type="AlphaFoldDB" id="A0AAV0BGD2"/>
<feature type="compositionally biased region" description="Polar residues" evidence="1">
    <location>
        <begin position="434"/>
        <end position="447"/>
    </location>
</feature>
<accession>A0AAV0BGD2</accession>
<comment type="caution">
    <text evidence="2">The sequence shown here is derived from an EMBL/GenBank/DDBJ whole genome shotgun (WGS) entry which is preliminary data.</text>
</comment>
<feature type="compositionally biased region" description="Polar residues" evidence="1">
    <location>
        <begin position="562"/>
        <end position="584"/>
    </location>
</feature>
<feature type="compositionally biased region" description="Polar residues" evidence="1">
    <location>
        <begin position="695"/>
        <end position="704"/>
    </location>
</feature>
<proteinExistence type="predicted"/>
<feature type="compositionally biased region" description="Basic and acidic residues" evidence="1">
    <location>
        <begin position="475"/>
        <end position="491"/>
    </location>
</feature>
<feature type="compositionally biased region" description="Basic residues" evidence="1">
    <location>
        <begin position="421"/>
        <end position="432"/>
    </location>
</feature>
<feature type="compositionally biased region" description="Basic and acidic residues" evidence="1">
    <location>
        <begin position="59"/>
        <end position="71"/>
    </location>
</feature>
<feature type="compositionally biased region" description="Low complexity" evidence="1">
    <location>
        <begin position="189"/>
        <end position="204"/>
    </location>
</feature>
<evidence type="ECO:0000313" key="2">
    <source>
        <dbReference type="EMBL" id="CAH7684550.1"/>
    </source>
</evidence>
<gene>
    <name evidence="2" type="ORF">PPACK8108_LOCUS18779</name>
</gene>
<feature type="compositionally biased region" description="Polar residues" evidence="1">
    <location>
        <begin position="109"/>
        <end position="133"/>
    </location>
</feature>
<feature type="compositionally biased region" description="Polar residues" evidence="1">
    <location>
        <begin position="662"/>
        <end position="674"/>
    </location>
</feature>
<evidence type="ECO:0008006" key="4">
    <source>
        <dbReference type="Google" id="ProtNLM"/>
    </source>
</evidence>
<name>A0AAV0BGD2_PHAPC</name>
<feature type="region of interest" description="Disordered" evidence="1">
    <location>
        <begin position="558"/>
        <end position="602"/>
    </location>
</feature>
<keyword evidence="3" id="KW-1185">Reference proteome</keyword>
<organism evidence="2 3">
    <name type="scientific">Phakopsora pachyrhizi</name>
    <name type="common">Asian soybean rust disease fungus</name>
    <dbReference type="NCBI Taxonomy" id="170000"/>
    <lineage>
        <taxon>Eukaryota</taxon>
        <taxon>Fungi</taxon>
        <taxon>Dikarya</taxon>
        <taxon>Basidiomycota</taxon>
        <taxon>Pucciniomycotina</taxon>
        <taxon>Pucciniomycetes</taxon>
        <taxon>Pucciniales</taxon>
        <taxon>Phakopsoraceae</taxon>
        <taxon>Phakopsora</taxon>
    </lineage>
</organism>
<evidence type="ECO:0000256" key="1">
    <source>
        <dbReference type="SAM" id="MobiDB-lite"/>
    </source>
</evidence>
<feature type="compositionally biased region" description="Low complexity" evidence="1">
    <location>
        <begin position="355"/>
        <end position="385"/>
    </location>
</feature>
<feature type="compositionally biased region" description="Basic and acidic residues" evidence="1">
    <location>
        <begin position="304"/>
        <end position="313"/>
    </location>
</feature>
<dbReference type="Proteomes" id="UP001153365">
    <property type="component" value="Unassembled WGS sequence"/>
</dbReference>
<feature type="compositionally biased region" description="Polar residues" evidence="1">
    <location>
        <begin position="166"/>
        <end position="181"/>
    </location>
</feature>
<feature type="compositionally biased region" description="Low complexity" evidence="1">
    <location>
        <begin position="237"/>
        <end position="252"/>
    </location>
</feature>
<dbReference type="EMBL" id="CALTRL010005480">
    <property type="protein sequence ID" value="CAH7684550.1"/>
    <property type="molecule type" value="Genomic_DNA"/>
</dbReference>
<sequence length="801" mass="88579">MRTHHPPPRFNPDKKSLRKVEIVDFIRVNFPKAFIPSKSTLEQLRQISKKLIGSSNEAEVSKSDSDTRSPSESEILTKANTNENSKLNSDAATLADSTSRGHMPRSRRSGISSKNKESVASSPKSWIAPTTPSKARKREAPVSLSTKRGRSPTTTSKTSQKRDYTASPSPKRGQSPTTPSKASRRREFSSSPSPRRGRSPTTPSKASRGREFSSSPSPRQGRSPTTPSKASRRREFSSSPSPRRGRSPTTPSKASRRREFSSSPSPRRGRSSQTLSKSIRKRKHTASHSPKRMHSTKTQSKSSRLQDTKLERIKARKSTSHSKTLPSSSQPHRKKKSKSHNLVQDLVSDSETESENSSNSGSLSNQSSTTGESVISSSSLSSTFTPPDNSDYDTGPVEKLTAVQRSRKNSKNYTSSENKKGGRFSKKHKRRVTFSETSPSLKTNQKPYRNGYDSGYAHAYITDPNPTLGSTRADYYNEKIKVGDQLDDVEKGSPLPTFPRKNLGIHFSSPDSSLELNTRPAREKSKSPRSRRKKREYPPIDTLGSFVPRDCNSFFTPAALSHHSNNPYQPLYPNQTHYSPNTFANIRGQGDRHPVPDQDSSNNFKYSPVAFYTTAPNMNNPSTSSHTAYWEPNREGDFSGTAWNYHPQGQHASAPSVLTQPANNQYLNHNSSYTPFDYKYQEQPSQKKIKDISSPAPQSATTKESLPLLSEGTIPQTKITEGPLALESPVKLSEENNHLSTKAGNSCLRIQANPSKENPPATIAADSSLSQPSKQESGITHALIKELDEIKKASLVDTLKK</sequence>
<feature type="region of interest" description="Disordered" evidence="1">
    <location>
        <begin position="662"/>
        <end position="722"/>
    </location>
</feature>
<evidence type="ECO:0000313" key="3">
    <source>
        <dbReference type="Proteomes" id="UP001153365"/>
    </source>
</evidence>
<feature type="region of interest" description="Disordered" evidence="1">
    <location>
        <begin position="750"/>
        <end position="778"/>
    </location>
</feature>